<dbReference type="EMBL" id="DF158418">
    <property type="protein sequence ID" value="GAB69997.1"/>
    <property type="molecule type" value="Genomic_DNA"/>
</dbReference>
<reference evidence="2 3" key="1">
    <citation type="journal article" date="2012" name="Nat. Genet.">
        <title>Plasmodium cynomolgi genome sequences provide insight into Plasmodium vivax and the monkey malaria clade.</title>
        <authorList>
            <person name="Tachibana S."/>
            <person name="Sullivan S.A."/>
            <person name="Kawai S."/>
            <person name="Nakamura S."/>
            <person name="Kim H.R."/>
            <person name="Goto N."/>
            <person name="Arisue N."/>
            <person name="Palacpac N.M.Q."/>
            <person name="Honma H."/>
            <person name="Yagi M."/>
            <person name="Tougan T."/>
            <person name="Katakai Y."/>
            <person name="Kaneko O."/>
            <person name="Mita T."/>
            <person name="Kita K."/>
            <person name="Yasutomi Y."/>
            <person name="Sutton P.L."/>
            <person name="Shakhbatyan R."/>
            <person name="Horii T."/>
            <person name="Yasunaga T."/>
            <person name="Barnwell J.W."/>
            <person name="Escalante A.A."/>
            <person name="Carlton J.M."/>
            <person name="Tanabe K."/>
        </authorList>
    </citation>
    <scope>NUCLEOTIDE SEQUENCE [LARGE SCALE GENOMIC DNA]</scope>
    <source>
        <strain evidence="2 3">B</strain>
    </source>
</reference>
<feature type="compositionally biased region" description="Polar residues" evidence="1">
    <location>
        <begin position="249"/>
        <end position="264"/>
    </location>
</feature>
<accession>K6VKP8</accession>
<keyword evidence="3" id="KW-1185">Reference proteome</keyword>
<sequence length="301" mass="35031">MYRLFQSSQNELYSDVIYYNMDRESGDLNHYDKTCSNINVNENKEEMIRICKKLLRNLENFTSWFKSNTENDDCILLNYWVYSRLVSIWGSDKSSTIMPPVAELHMIWNDFIGKSSYTYLNNKCEPDMKLPQHVDWRKRKQLYDYYVDYKFLVSLTKNDHVKCKKYYGKIEDMISVYKYFEDVCTQRPRNCPIFYNQCKPYNPKELLPTLICYNHIAEEKGSESTDSVNESSLHNPTNGSQIRADGSDSGLQSDTSSTQDTHMTPQRLGIGAKVTNSVLGAAQVLVTGTLLYRSFLVNKLI</sequence>
<dbReference type="GeneID" id="14696536"/>
<gene>
    <name evidence="2" type="ORF">PCYB_007460</name>
</gene>
<evidence type="ECO:0008006" key="4">
    <source>
        <dbReference type="Google" id="ProtNLM"/>
    </source>
</evidence>
<evidence type="ECO:0000313" key="3">
    <source>
        <dbReference type="Proteomes" id="UP000006319"/>
    </source>
</evidence>
<evidence type="ECO:0000313" key="2">
    <source>
        <dbReference type="EMBL" id="GAB69997.1"/>
    </source>
</evidence>
<name>K6VKP8_PLACD</name>
<dbReference type="KEGG" id="pcy:PCYB_007460"/>
<proteinExistence type="predicted"/>
<dbReference type="AlphaFoldDB" id="K6VKP8"/>
<dbReference type="Pfam" id="PF05795">
    <property type="entry name" value="Plasmodium_Vir"/>
    <property type="match status" value="1"/>
</dbReference>
<organism evidence="2 3">
    <name type="scientific">Plasmodium cynomolgi (strain B)</name>
    <dbReference type="NCBI Taxonomy" id="1120755"/>
    <lineage>
        <taxon>Eukaryota</taxon>
        <taxon>Sar</taxon>
        <taxon>Alveolata</taxon>
        <taxon>Apicomplexa</taxon>
        <taxon>Aconoidasida</taxon>
        <taxon>Haemosporida</taxon>
        <taxon>Plasmodiidae</taxon>
        <taxon>Plasmodium</taxon>
        <taxon>Plasmodium (Plasmodium)</taxon>
    </lineage>
</organism>
<dbReference type="OMA" id="YSSRINH"/>
<evidence type="ECO:0000256" key="1">
    <source>
        <dbReference type="SAM" id="MobiDB-lite"/>
    </source>
</evidence>
<dbReference type="PhylomeDB" id="K6VKP8"/>
<dbReference type="Proteomes" id="UP000006319">
    <property type="component" value="Unassembled WGS sequence"/>
</dbReference>
<dbReference type="VEuPathDB" id="PlasmoDB:PCYB_007460"/>
<feature type="region of interest" description="Disordered" evidence="1">
    <location>
        <begin position="223"/>
        <end position="266"/>
    </location>
</feature>
<dbReference type="InterPro" id="IPR008780">
    <property type="entry name" value="Plasmodium_Vir"/>
</dbReference>
<protein>
    <recommendedName>
        <fullName evidence="4">CYIR protein</fullName>
    </recommendedName>
</protein>
<dbReference type="RefSeq" id="XP_004228212.1">
    <property type="nucleotide sequence ID" value="XM_004228164.1"/>
</dbReference>
<feature type="compositionally biased region" description="Polar residues" evidence="1">
    <location>
        <begin position="224"/>
        <end position="241"/>
    </location>
</feature>